<dbReference type="Gene3D" id="3.40.30.10">
    <property type="entry name" value="Glutaredoxin"/>
    <property type="match status" value="1"/>
</dbReference>
<dbReference type="RefSeq" id="WP_238337086.1">
    <property type="nucleotide sequence ID" value="NZ_AP024329.1"/>
</dbReference>
<dbReference type="PROSITE" id="PS00194">
    <property type="entry name" value="THIOREDOXIN_1"/>
    <property type="match status" value="1"/>
</dbReference>
<protein>
    <submittedName>
        <fullName evidence="5">Protein disulfide oxidoreductase</fullName>
    </submittedName>
</protein>
<feature type="domain" description="Redoxin" evidence="4">
    <location>
        <begin position="50"/>
        <end position="155"/>
    </location>
</feature>
<evidence type="ECO:0000256" key="1">
    <source>
        <dbReference type="ARBA" id="ARBA00004196"/>
    </source>
</evidence>
<accession>A0ABN6DJ29</accession>
<gene>
    <name evidence="5" type="primary">scsD_1</name>
    <name evidence="5" type="ORF">ERHA53_09630</name>
</gene>
<keyword evidence="2" id="KW-0201">Cytochrome c-type biogenesis</keyword>
<dbReference type="InterPro" id="IPR017937">
    <property type="entry name" value="Thioredoxin_CS"/>
</dbReference>
<keyword evidence="3" id="KW-0676">Redox-active center</keyword>
<evidence type="ECO:0000313" key="6">
    <source>
        <dbReference type="Proteomes" id="UP000677515"/>
    </source>
</evidence>
<dbReference type="InterPro" id="IPR050553">
    <property type="entry name" value="Thioredoxin_ResA/DsbE_sf"/>
</dbReference>
<name>A0ABN6DJ29_ERWRD</name>
<evidence type="ECO:0000313" key="5">
    <source>
        <dbReference type="EMBL" id="BCQ33620.1"/>
    </source>
</evidence>
<organism evidence="5 6">
    <name type="scientific">Erwinia rhapontici</name>
    <name type="common">Pectobacterium rhapontici</name>
    <dbReference type="NCBI Taxonomy" id="55212"/>
    <lineage>
        <taxon>Bacteria</taxon>
        <taxon>Pseudomonadati</taxon>
        <taxon>Pseudomonadota</taxon>
        <taxon>Gammaproteobacteria</taxon>
        <taxon>Enterobacterales</taxon>
        <taxon>Erwiniaceae</taxon>
        <taxon>Erwinia</taxon>
    </lineage>
</organism>
<evidence type="ECO:0000256" key="3">
    <source>
        <dbReference type="ARBA" id="ARBA00023284"/>
    </source>
</evidence>
<proteinExistence type="predicted"/>
<comment type="subcellular location">
    <subcellularLocation>
        <location evidence="1">Cell envelope</location>
    </subcellularLocation>
</comment>
<dbReference type="InterPro" id="IPR013740">
    <property type="entry name" value="Redoxin"/>
</dbReference>
<keyword evidence="6" id="KW-1185">Reference proteome</keyword>
<dbReference type="EMBL" id="AP024329">
    <property type="protein sequence ID" value="BCQ33620.1"/>
    <property type="molecule type" value="Genomic_DNA"/>
</dbReference>
<reference evidence="5 6" key="1">
    <citation type="submission" date="2021-01" db="EMBL/GenBank/DDBJ databases">
        <title>Complete genome sequence of Erwinia rhapontici MAFF 311153.</title>
        <authorList>
            <person name="Morohoshi T."/>
            <person name="Someya N."/>
        </authorList>
    </citation>
    <scope>NUCLEOTIDE SEQUENCE [LARGE SCALE GENOMIC DNA]</scope>
    <source>
        <strain evidence="5 6">MAFF 311153</strain>
    </source>
</reference>
<dbReference type="SUPFAM" id="SSF52833">
    <property type="entry name" value="Thioredoxin-like"/>
    <property type="match status" value="1"/>
</dbReference>
<sequence>MRNWHNTLINQFKKVSFYLLLPLLSLILFIRLIDGIRAPDLPADIAGQMLHTIDGQNLTLAELSEKTPLLVWFWDRWCGTCHDTLPLLMSLNDKRTRVLTIANRSGGDINIVRYLNGQHLTLPVVNDRNGELAASWGVTTTPTLLIVANGDVVGTTSGWTSSVGISLRLWWVRKWHY</sequence>
<evidence type="ECO:0000259" key="4">
    <source>
        <dbReference type="Pfam" id="PF08534"/>
    </source>
</evidence>
<dbReference type="PANTHER" id="PTHR42852">
    <property type="entry name" value="THIOL:DISULFIDE INTERCHANGE PROTEIN DSBE"/>
    <property type="match status" value="1"/>
</dbReference>
<dbReference type="InterPro" id="IPR036249">
    <property type="entry name" value="Thioredoxin-like_sf"/>
</dbReference>
<dbReference type="Proteomes" id="UP000677515">
    <property type="component" value="Chromosome"/>
</dbReference>
<dbReference type="Pfam" id="PF08534">
    <property type="entry name" value="Redoxin"/>
    <property type="match status" value="1"/>
</dbReference>
<evidence type="ECO:0000256" key="2">
    <source>
        <dbReference type="ARBA" id="ARBA00022748"/>
    </source>
</evidence>
<dbReference type="PANTHER" id="PTHR42852:SF17">
    <property type="entry name" value="THIOREDOXIN-LIKE PROTEIN HI_1115"/>
    <property type="match status" value="1"/>
</dbReference>